<comment type="caution">
    <text evidence="2">The sequence shown here is derived from an EMBL/GenBank/DDBJ whole genome shotgun (WGS) entry which is preliminary data.</text>
</comment>
<evidence type="ECO:0000313" key="2">
    <source>
        <dbReference type="EMBL" id="KAF3519073.1"/>
    </source>
</evidence>
<dbReference type="Proteomes" id="UP000266723">
    <property type="component" value="Unassembled WGS sequence"/>
</dbReference>
<feature type="region of interest" description="Disordered" evidence="1">
    <location>
        <begin position="1"/>
        <end position="33"/>
    </location>
</feature>
<sequence length="140" mass="15246">MVVSPVGDKKTSRIGGKPRGPPSSDDVDSASGVDKDFRKDGAFDFQCDHQGIVVGHIKLYSFVLVESHDLSFSYCIFGGDDGGIVNRLSRSAKDRLSRVSIFLDAIGLIDLKRSRSIDLMQLDWIGMGSIVALRKLKSVS</sequence>
<keyword evidence="3" id="KW-1185">Reference proteome</keyword>
<organism evidence="2 3">
    <name type="scientific">Brassica cretica</name>
    <name type="common">Mustard</name>
    <dbReference type="NCBI Taxonomy" id="69181"/>
    <lineage>
        <taxon>Eukaryota</taxon>
        <taxon>Viridiplantae</taxon>
        <taxon>Streptophyta</taxon>
        <taxon>Embryophyta</taxon>
        <taxon>Tracheophyta</taxon>
        <taxon>Spermatophyta</taxon>
        <taxon>Magnoliopsida</taxon>
        <taxon>eudicotyledons</taxon>
        <taxon>Gunneridae</taxon>
        <taxon>Pentapetalae</taxon>
        <taxon>rosids</taxon>
        <taxon>malvids</taxon>
        <taxon>Brassicales</taxon>
        <taxon>Brassicaceae</taxon>
        <taxon>Brassiceae</taxon>
        <taxon>Brassica</taxon>
    </lineage>
</organism>
<dbReference type="EMBL" id="QGKV02001556">
    <property type="protein sequence ID" value="KAF3519073.1"/>
    <property type="molecule type" value="Genomic_DNA"/>
</dbReference>
<gene>
    <name evidence="2" type="ORF">DY000_02061492</name>
</gene>
<evidence type="ECO:0000313" key="3">
    <source>
        <dbReference type="Proteomes" id="UP000266723"/>
    </source>
</evidence>
<evidence type="ECO:0000256" key="1">
    <source>
        <dbReference type="SAM" id="MobiDB-lite"/>
    </source>
</evidence>
<name>A0ABQ7AYJ4_BRACR</name>
<protein>
    <submittedName>
        <fullName evidence="2">Uncharacterized protein</fullName>
    </submittedName>
</protein>
<proteinExistence type="predicted"/>
<reference evidence="2 3" key="1">
    <citation type="journal article" date="2020" name="BMC Genomics">
        <title>Intraspecific diversification of the crop wild relative Brassica cretica Lam. using demographic model selection.</title>
        <authorList>
            <person name="Kioukis A."/>
            <person name="Michalopoulou V.A."/>
            <person name="Briers L."/>
            <person name="Pirintsos S."/>
            <person name="Studholme D.J."/>
            <person name="Pavlidis P."/>
            <person name="Sarris P.F."/>
        </authorList>
    </citation>
    <scope>NUCLEOTIDE SEQUENCE [LARGE SCALE GENOMIC DNA]</scope>
    <source>
        <strain evidence="3">cv. PFS-1207/04</strain>
    </source>
</reference>
<accession>A0ABQ7AYJ4</accession>